<dbReference type="Pfam" id="PF01494">
    <property type="entry name" value="FAD_binding_3"/>
    <property type="match status" value="1"/>
</dbReference>
<keyword evidence="4" id="KW-0560">Oxidoreductase</keyword>
<keyword evidence="8" id="KW-1185">Reference proteome</keyword>
<evidence type="ECO:0000259" key="6">
    <source>
        <dbReference type="Pfam" id="PF01494"/>
    </source>
</evidence>
<keyword evidence="2" id="KW-0285">Flavoprotein</keyword>
<dbReference type="SUPFAM" id="SSF51905">
    <property type="entry name" value="FAD/NAD(P)-binding domain"/>
    <property type="match status" value="1"/>
</dbReference>
<keyword evidence="3" id="KW-0274">FAD</keyword>
<evidence type="ECO:0000256" key="1">
    <source>
        <dbReference type="ARBA" id="ARBA00001974"/>
    </source>
</evidence>
<proteinExistence type="predicted"/>
<dbReference type="Gene3D" id="3.50.50.60">
    <property type="entry name" value="FAD/NAD(P)-binding domain"/>
    <property type="match status" value="1"/>
</dbReference>
<organism evidence="7 8">
    <name type="scientific">Mycena albidolilacea</name>
    <dbReference type="NCBI Taxonomy" id="1033008"/>
    <lineage>
        <taxon>Eukaryota</taxon>
        <taxon>Fungi</taxon>
        <taxon>Dikarya</taxon>
        <taxon>Basidiomycota</taxon>
        <taxon>Agaricomycotina</taxon>
        <taxon>Agaricomycetes</taxon>
        <taxon>Agaricomycetidae</taxon>
        <taxon>Agaricales</taxon>
        <taxon>Marasmiineae</taxon>
        <taxon>Mycenaceae</taxon>
        <taxon>Mycena</taxon>
    </lineage>
</organism>
<dbReference type="EMBL" id="JARIHO010000006">
    <property type="protein sequence ID" value="KAJ7359490.1"/>
    <property type="molecule type" value="Genomic_DNA"/>
</dbReference>
<name>A0AAD7F1C4_9AGAR</name>
<reference evidence="7" key="1">
    <citation type="submission" date="2023-03" db="EMBL/GenBank/DDBJ databases">
        <title>Massive genome expansion in bonnet fungi (Mycena s.s.) driven by repeated elements and novel gene families across ecological guilds.</title>
        <authorList>
            <consortium name="Lawrence Berkeley National Laboratory"/>
            <person name="Harder C.B."/>
            <person name="Miyauchi S."/>
            <person name="Viragh M."/>
            <person name="Kuo A."/>
            <person name="Thoen E."/>
            <person name="Andreopoulos B."/>
            <person name="Lu D."/>
            <person name="Skrede I."/>
            <person name="Drula E."/>
            <person name="Henrissat B."/>
            <person name="Morin E."/>
            <person name="Kohler A."/>
            <person name="Barry K."/>
            <person name="LaButti K."/>
            <person name="Morin E."/>
            <person name="Salamov A."/>
            <person name="Lipzen A."/>
            <person name="Mereny Z."/>
            <person name="Hegedus B."/>
            <person name="Baldrian P."/>
            <person name="Stursova M."/>
            <person name="Weitz H."/>
            <person name="Taylor A."/>
            <person name="Grigoriev I.V."/>
            <person name="Nagy L.G."/>
            <person name="Martin F."/>
            <person name="Kauserud H."/>
        </authorList>
    </citation>
    <scope>NUCLEOTIDE SEQUENCE</scope>
    <source>
        <strain evidence="7">CBHHK002</strain>
    </source>
</reference>
<accession>A0AAD7F1C4</accession>
<dbReference type="InterPro" id="IPR050641">
    <property type="entry name" value="RIFMO-like"/>
</dbReference>
<comment type="caution">
    <text evidence="7">The sequence shown here is derived from an EMBL/GenBank/DDBJ whole genome shotgun (WGS) entry which is preliminary data.</text>
</comment>
<evidence type="ECO:0000256" key="5">
    <source>
        <dbReference type="SAM" id="MobiDB-lite"/>
    </source>
</evidence>
<dbReference type="InterPro" id="IPR036188">
    <property type="entry name" value="FAD/NAD-bd_sf"/>
</dbReference>
<dbReference type="Proteomes" id="UP001218218">
    <property type="component" value="Unassembled WGS sequence"/>
</dbReference>
<dbReference type="GO" id="GO:0071949">
    <property type="term" value="F:FAD binding"/>
    <property type="evidence" value="ECO:0007669"/>
    <property type="project" value="InterPro"/>
</dbReference>
<evidence type="ECO:0000256" key="4">
    <source>
        <dbReference type="ARBA" id="ARBA00023002"/>
    </source>
</evidence>
<sequence>MRMVDKLGFGRVFVAGDAAHCHSPTGGQGVQDAANLGWKLALVASGRAPAALLDSYSAERLHVIAEMLKLTTALYEKSGRRKRVDPGLGARGQAWDTWCEHARKHHRVRGRREQHSSGPGRCVRRGGGGGGARAGRYRAPDAPGLVGAEEIATRLFNVFGPAAHTVLVFGGDAAMQEGVKRALRRWPTGTKHTVLVRRAGENGERAVVGKALEDREGDAYAEYSSGMAEGEASIVIVRPDEMIGAVIFG</sequence>
<feature type="domain" description="FAD-binding" evidence="6">
    <location>
        <begin position="2"/>
        <end position="69"/>
    </location>
</feature>
<comment type="cofactor">
    <cofactor evidence="1">
        <name>FAD</name>
        <dbReference type="ChEBI" id="CHEBI:57692"/>
    </cofactor>
</comment>
<evidence type="ECO:0000256" key="2">
    <source>
        <dbReference type="ARBA" id="ARBA00022630"/>
    </source>
</evidence>
<feature type="region of interest" description="Disordered" evidence="5">
    <location>
        <begin position="107"/>
        <end position="136"/>
    </location>
</feature>
<dbReference type="PRINTS" id="PR00420">
    <property type="entry name" value="RNGMNOXGNASE"/>
</dbReference>
<dbReference type="Gene3D" id="3.40.30.120">
    <property type="match status" value="1"/>
</dbReference>
<evidence type="ECO:0000313" key="7">
    <source>
        <dbReference type="EMBL" id="KAJ7359490.1"/>
    </source>
</evidence>
<dbReference type="InterPro" id="IPR002938">
    <property type="entry name" value="FAD-bd"/>
</dbReference>
<dbReference type="PANTHER" id="PTHR43004">
    <property type="entry name" value="TRK SYSTEM POTASSIUM UPTAKE PROTEIN"/>
    <property type="match status" value="1"/>
</dbReference>
<dbReference type="GO" id="GO:0016709">
    <property type="term" value="F:oxidoreductase activity, acting on paired donors, with incorporation or reduction of molecular oxygen, NAD(P)H as one donor, and incorporation of one atom of oxygen"/>
    <property type="evidence" value="ECO:0007669"/>
    <property type="project" value="UniProtKB-ARBA"/>
</dbReference>
<protein>
    <submittedName>
        <fullName evidence="7">FAD binding domain-containing protein</fullName>
    </submittedName>
</protein>
<dbReference type="AlphaFoldDB" id="A0AAD7F1C4"/>
<dbReference type="PANTHER" id="PTHR43004:SF19">
    <property type="entry name" value="BINDING MONOOXYGENASE, PUTATIVE (JCVI)-RELATED"/>
    <property type="match status" value="1"/>
</dbReference>
<evidence type="ECO:0000256" key="3">
    <source>
        <dbReference type="ARBA" id="ARBA00022827"/>
    </source>
</evidence>
<gene>
    <name evidence="7" type="ORF">DFH08DRAFT_952616</name>
</gene>
<evidence type="ECO:0000313" key="8">
    <source>
        <dbReference type="Proteomes" id="UP001218218"/>
    </source>
</evidence>